<name>A0AAV4KHK8_9ACTN</name>
<proteinExistence type="predicted"/>
<evidence type="ECO:0000313" key="3">
    <source>
        <dbReference type="Proteomes" id="UP000642014"/>
    </source>
</evidence>
<feature type="region of interest" description="Disordered" evidence="1">
    <location>
        <begin position="1"/>
        <end position="78"/>
    </location>
</feature>
<comment type="caution">
    <text evidence="2">The sequence shown here is derived from an EMBL/GenBank/DDBJ whole genome shotgun (WGS) entry which is preliminary data.</text>
</comment>
<reference evidence="2 3" key="1">
    <citation type="journal article" date="2014" name="Int. J. Syst. Evol. Microbiol.">
        <title>Complete genome sequence of Corynebacterium casei LMG S-19264T (=DSM 44701T), isolated from a smear-ripened cheese.</title>
        <authorList>
            <consortium name="US DOE Joint Genome Institute (JGI-PGF)"/>
            <person name="Walter F."/>
            <person name="Albersmeier A."/>
            <person name="Kalinowski J."/>
            <person name="Ruckert C."/>
        </authorList>
    </citation>
    <scope>NUCLEOTIDE SEQUENCE [LARGE SCALE GENOMIC DNA]</scope>
    <source>
        <strain evidence="2 3">JCM 4205</strain>
    </source>
</reference>
<evidence type="ECO:0000313" key="2">
    <source>
        <dbReference type="EMBL" id="GGR12937.1"/>
    </source>
</evidence>
<gene>
    <name evidence="2" type="ORF">GCM10010497_13830</name>
</gene>
<organism evidence="2 3">
    <name type="scientific">Streptomyces cinereoruber</name>
    <dbReference type="NCBI Taxonomy" id="67260"/>
    <lineage>
        <taxon>Bacteria</taxon>
        <taxon>Bacillati</taxon>
        <taxon>Actinomycetota</taxon>
        <taxon>Actinomycetes</taxon>
        <taxon>Kitasatosporales</taxon>
        <taxon>Streptomycetaceae</taxon>
        <taxon>Streptomyces</taxon>
    </lineage>
</organism>
<dbReference type="EMBL" id="BMSJ01000002">
    <property type="protein sequence ID" value="GGR12937.1"/>
    <property type="molecule type" value="Genomic_DNA"/>
</dbReference>
<accession>A0AAV4KHK8</accession>
<evidence type="ECO:0000256" key="1">
    <source>
        <dbReference type="SAM" id="MobiDB-lite"/>
    </source>
</evidence>
<protein>
    <submittedName>
        <fullName evidence="2">Uncharacterized protein</fullName>
    </submittedName>
</protein>
<dbReference type="AlphaFoldDB" id="A0AAV4KHK8"/>
<feature type="compositionally biased region" description="Polar residues" evidence="1">
    <location>
        <begin position="35"/>
        <end position="48"/>
    </location>
</feature>
<dbReference type="Proteomes" id="UP000642014">
    <property type="component" value="Unassembled WGS sequence"/>
</dbReference>
<sequence length="104" mass="11487">MTLVPPGGVAQGGACGNETEGIQDRFATNDVAPSRQHSMRQPATSWRSIPSRRRGTRADDVGSPHRQNRMSRSVATRRQEAVRVEWSGAFVGYGVILNHPFRRS</sequence>